<protein>
    <submittedName>
        <fullName evidence="7">Outer membrane protein, OmpA/MotB family</fullName>
    </submittedName>
</protein>
<accession>G2J937</accession>
<sequence length="354" mass="38919">MKRTLISTACALALCATHATARDTLGITDPTVLQRGFGAEQSFEAGAPDRVWFDKYGTSVPAGSISAMQQRWDALKAKYPDAAYFSAKAQCWIDAARAERAVRNQWGFVQEALGEADRLISAMEGGRSPELSNPPLRTVRQVRPDLWTKIQQLQQDPKMRDCLPAQRTLACTEVVLSHAGHEAWSRLFSAAEKRVATAEQMLQQAEQELQSCTPPAPPPPSPITSQKVKYQAETLFDFDKSMLKPEGRAKLDDLAAKIKGIDLEVIVATGHTDRIGTDKYNDGLSARRAQAVKAYLVHRGIDAKRTYTEAKGKRNPVTTGCNQNLKTQRQALIACLAPDRRVEVEVVGTKSASE</sequence>
<keyword evidence="3" id="KW-0998">Cell outer membrane</keyword>
<dbReference type="PROSITE" id="PS51123">
    <property type="entry name" value="OMPA_2"/>
    <property type="match status" value="1"/>
</dbReference>
<evidence type="ECO:0000256" key="4">
    <source>
        <dbReference type="PROSITE-ProRule" id="PRU00473"/>
    </source>
</evidence>
<dbReference type="PANTHER" id="PTHR30329">
    <property type="entry name" value="STATOR ELEMENT OF FLAGELLAR MOTOR COMPLEX"/>
    <property type="match status" value="1"/>
</dbReference>
<evidence type="ECO:0000313" key="8">
    <source>
        <dbReference type="Proteomes" id="UP000054051"/>
    </source>
</evidence>
<dbReference type="CDD" id="cd07185">
    <property type="entry name" value="OmpA_C-like"/>
    <property type="match status" value="1"/>
</dbReference>
<dbReference type="EMBL" id="CAFB01000039">
    <property type="protein sequence ID" value="CCD29284.1"/>
    <property type="molecule type" value="Genomic_DNA"/>
</dbReference>
<feature type="signal peptide" evidence="5">
    <location>
        <begin position="1"/>
        <end position="21"/>
    </location>
</feature>
<proteinExistence type="predicted"/>
<reference evidence="7 8" key="1">
    <citation type="submission" date="2011-08" db="EMBL/GenBank/DDBJ databases">
        <title>The genome of the obligate endobacterium of an arbuscular mycorrhizal fungus reveals an interphylum network of nutritional interactions.</title>
        <authorList>
            <person name="Ghignone S."/>
            <person name="Salvioli A."/>
            <person name="Anca I."/>
            <person name="Lumini E."/>
            <person name="Ortu G."/>
            <person name="Petiti L."/>
            <person name="Cruveiller S."/>
            <person name="Bianciotto V."/>
            <person name="Piffanelli P."/>
            <person name="Lanfranco L."/>
            <person name="Bonfante P."/>
        </authorList>
    </citation>
    <scope>NUCLEOTIDE SEQUENCE [LARGE SCALE GENOMIC DNA]</scope>
    <source>
        <strain evidence="7 8">BEG34</strain>
    </source>
</reference>
<dbReference type="GO" id="GO:0009279">
    <property type="term" value="C:cell outer membrane"/>
    <property type="evidence" value="ECO:0007669"/>
    <property type="project" value="UniProtKB-SubCell"/>
</dbReference>
<evidence type="ECO:0000313" key="7">
    <source>
        <dbReference type="EMBL" id="CCD29284.1"/>
    </source>
</evidence>
<evidence type="ECO:0000259" key="6">
    <source>
        <dbReference type="PROSITE" id="PS51123"/>
    </source>
</evidence>
<keyword evidence="8" id="KW-1185">Reference proteome</keyword>
<comment type="caution">
    <text evidence="7">The sequence shown here is derived from an EMBL/GenBank/DDBJ whole genome shotgun (WGS) entry which is preliminary data.</text>
</comment>
<dbReference type="Pfam" id="PF00691">
    <property type="entry name" value="OmpA"/>
    <property type="match status" value="1"/>
</dbReference>
<dbReference type="InterPro" id="IPR006664">
    <property type="entry name" value="OMP_bac"/>
</dbReference>
<feature type="domain" description="OmpA-like" evidence="6">
    <location>
        <begin position="223"/>
        <end position="350"/>
    </location>
</feature>
<dbReference type="eggNOG" id="COG2885">
    <property type="taxonomic scope" value="Bacteria"/>
</dbReference>
<dbReference type="PANTHER" id="PTHR30329:SF21">
    <property type="entry name" value="LIPOPROTEIN YIAD-RELATED"/>
    <property type="match status" value="1"/>
</dbReference>
<keyword evidence="5" id="KW-0732">Signal</keyword>
<dbReference type="SUPFAM" id="SSF103088">
    <property type="entry name" value="OmpA-like"/>
    <property type="match status" value="1"/>
</dbReference>
<dbReference type="InterPro" id="IPR050330">
    <property type="entry name" value="Bact_OuterMem_StrucFunc"/>
</dbReference>
<dbReference type="InterPro" id="IPR036737">
    <property type="entry name" value="OmpA-like_sf"/>
</dbReference>
<gene>
    <name evidence="7" type="ORF">CAGGBEG34_220034</name>
</gene>
<dbReference type="Gene3D" id="3.30.1330.60">
    <property type="entry name" value="OmpA-like domain"/>
    <property type="match status" value="1"/>
</dbReference>
<dbReference type="AlphaFoldDB" id="G2J937"/>
<keyword evidence="2 4" id="KW-0472">Membrane</keyword>
<organism evidence="7 8">
    <name type="scientific">Candidatus Glomeribacter gigasporarum BEG34</name>
    <dbReference type="NCBI Taxonomy" id="1070319"/>
    <lineage>
        <taxon>Bacteria</taxon>
        <taxon>Pseudomonadati</taxon>
        <taxon>Pseudomonadota</taxon>
        <taxon>Betaproteobacteria</taxon>
        <taxon>Burkholderiales</taxon>
        <taxon>Burkholderiaceae</taxon>
        <taxon>Candidatus Glomeribacter</taxon>
    </lineage>
</organism>
<comment type="subcellular location">
    <subcellularLocation>
        <location evidence="1">Cell outer membrane</location>
    </subcellularLocation>
</comment>
<dbReference type="RefSeq" id="WP_006682511.1">
    <property type="nucleotide sequence ID" value="NZ_CAFB01000039.1"/>
</dbReference>
<evidence type="ECO:0000256" key="3">
    <source>
        <dbReference type="ARBA" id="ARBA00023237"/>
    </source>
</evidence>
<dbReference type="PRINTS" id="PR01021">
    <property type="entry name" value="OMPADOMAIN"/>
</dbReference>
<dbReference type="STRING" id="1070319.CAGGBEG34_220034"/>
<dbReference type="Proteomes" id="UP000054051">
    <property type="component" value="Unassembled WGS sequence"/>
</dbReference>
<evidence type="ECO:0000256" key="1">
    <source>
        <dbReference type="ARBA" id="ARBA00004442"/>
    </source>
</evidence>
<evidence type="ECO:0000256" key="5">
    <source>
        <dbReference type="SAM" id="SignalP"/>
    </source>
</evidence>
<name>G2J937_9BURK</name>
<feature type="chain" id="PRO_5003432049" evidence="5">
    <location>
        <begin position="22"/>
        <end position="354"/>
    </location>
</feature>
<dbReference type="InterPro" id="IPR006665">
    <property type="entry name" value="OmpA-like"/>
</dbReference>
<evidence type="ECO:0000256" key="2">
    <source>
        <dbReference type="ARBA" id="ARBA00023136"/>
    </source>
</evidence>